<keyword evidence="3" id="KW-0378">Hydrolase</keyword>
<keyword evidence="4" id="KW-0862">Zinc</keyword>
<gene>
    <name evidence="6" type="ORF">GGQ83_001882</name>
</gene>
<dbReference type="Pfam" id="PF00383">
    <property type="entry name" value="dCMP_cyt_deam_1"/>
    <property type="match status" value="1"/>
</dbReference>
<dbReference type="CDD" id="cd01285">
    <property type="entry name" value="nucleoside_deaminase"/>
    <property type="match status" value="1"/>
</dbReference>
<dbReference type="Gene3D" id="3.40.140.10">
    <property type="entry name" value="Cytidine Deaminase, domain 2"/>
    <property type="match status" value="1"/>
</dbReference>
<keyword evidence="7" id="KW-1185">Reference proteome</keyword>
<dbReference type="AlphaFoldDB" id="A0A840AED6"/>
<protein>
    <submittedName>
        <fullName evidence="6">tRNA(Arg) A34 adenosine deaminase TadA</fullName>
    </submittedName>
</protein>
<evidence type="ECO:0000259" key="5">
    <source>
        <dbReference type="PROSITE" id="PS51747"/>
    </source>
</evidence>
<proteinExistence type="inferred from homology"/>
<dbReference type="RefSeq" id="WP_242534908.1">
    <property type="nucleotide sequence ID" value="NZ_JACIDJ010000002.1"/>
</dbReference>
<dbReference type="FunFam" id="3.40.140.10:FF:000011">
    <property type="entry name" value="tRNA-specific adenosine deaminase"/>
    <property type="match status" value="1"/>
</dbReference>
<dbReference type="GO" id="GO:0006152">
    <property type="term" value="P:purine nucleoside catabolic process"/>
    <property type="evidence" value="ECO:0007669"/>
    <property type="project" value="TreeGrafter"/>
</dbReference>
<accession>A0A840AED6</accession>
<evidence type="ECO:0000313" key="7">
    <source>
        <dbReference type="Proteomes" id="UP000553193"/>
    </source>
</evidence>
<evidence type="ECO:0000256" key="2">
    <source>
        <dbReference type="ARBA" id="ARBA00022723"/>
    </source>
</evidence>
<evidence type="ECO:0000256" key="3">
    <source>
        <dbReference type="ARBA" id="ARBA00022801"/>
    </source>
</evidence>
<dbReference type="GO" id="GO:0008270">
    <property type="term" value="F:zinc ion binding"/>
    <property type="evidence" value="ECO:0007669"/>
    <property type="project" value="InterPro"/>
</dbReference>
<dbReference type="PANTHER" id="PTHR11079">
    <property type="entry name" value="CYTOSINE DEAMINASE FAMILY MEMBER"/>
    <property type="match status" value="1"/>
</dbReference>
<dbReference type="SUPFAM" id="SSF53927">
    <property type="entry name" value="Cytidine deaminase-like"/>
    <property type="match status" value="1"/>
</dbReference>
<feature type="domain" description="CMP/dCMP-type deaminase" evidence="5">
    <location>
        <begin position="1"/>
        <end position="123"/>
    </location>
</feature>
<keyword evidence="2" id="KW-0479">Metal-binding</keyword>
<comment type="similarity">
    <text evidence="1">Belongs to the cytidine and deoxycytidylate deaminase family.</text>
</comment>
<sequence>MEESFMRRALDLAAEGVAAGGGPFGAVVVRDGRIIGEGRNNVVPGRDPTQHAEVVAIRAACEAVGSHDLSGATIYTSCEPCPMCLGAIWWSRIGAIVYGNDRVDAAAIGFDDDALYQEVARPITDRALPLRRLMAAEAREAFRLWSEKPDRVPY</sequence>
<evidence type="ECO:0000313" key="6">
    <source>
        <dbReference type="EMBL" id="MBB3898445.1"/>
    </source>
</evidence>
<dbReference type="InterPro" id="IPR002125">
    <property type="entry name" value="CMP_dCMP_dom"/>
</dbReference>
<dbReference type="PROSITE" id="PS51747">
    <property type="entry name" value="CYT_DCMP_DEAMINASES_2"/>
    <property type="match status" value="1"/>
</dbReference>
<dbReference type="Proteomes" id="UP000553193">
    <property type="component" value="Unassembled WGS sequence"/>
</dbReference>
<dbReference type="InterPro" id="IPR016192">
    <property type="entry name" value="APOBEC/CMP_deaminase_Zn-bd"/>
</dbReference>
<comment type="caution">
    <text evidence="6">The sequence shown here is derived from an EMBL/GenBank/DDBJ whole genome shotgun (WGS) entry which is preliminary data.</text>
</comment>
<dbReference type="InterPro" id="IPR016193">
    <property type="entry name" value="Cytidine_deaminase-like"/>
</dbReference>
<reference evidence="6 7" key="1">
    <citation type="submission" date="2020-08" db="EMBL/GenBank/DDBJ databases">
        <title>Genomic Encyclopedia of Type Strains, Phase IV (KMG-IV): sequencing the most valuable type-strain genomes for metagenomic binning, comparative biology and taxonomic classification.</title>
        <authorList>
            <person name="Goeker M."/>
        </authorList>
    </citation>
    <scope>NUCLEOTIDE SEQUENCE [LARGE SCALE GENOMIC DNA]</scope>
    <source>
        <strain evidence="6 7">DSM 19979</strain>
    </source>
</reference>
<dbReference type="PANTHER" id="PTHR11079:SF161">
    <property type="entry name" value="CMP_DCMP-TYPE DEAMINASE DOMAIN-CONTAINING PROTEIN"/>
    <property type="match status" value="1"/>
</dbReference>
<dbReference type="PROSITE" id="PS00903">
    <property type="entry name" value="CYT_DCMP_DEAMINASES_1"/>
    <property type="match status" value="1"/>
</dbReference>
<evidence type="ECO:0000256" key="4">
    <source>
        <dbReference type="ARBA" id="ARBA00022833"/>
    </source>
</evidence>
<organism evidence="6 7">
    <name type="scientific">Roseococcus suduntuyensis</name>
    <dbReference type="NCBI Taxonomy" id="455361"/>
    <lineage>
        <taxon>Bacteria</taxon>
        <taxon>Pseudomonadati</taxon>
        <taxon>Pseudomonadota</taxon>
        <taxon>Alphaproteobacteria</taxon>
        <taxon>Acetobacterales</taxon>
        <taxon>Roseomonadaceae</taxon>
        <taxon>Roseococcus</taxon>
    </lineage>
</organism>
<evidence type="ECO:0000256" key="1">
    <source>
        <dbReference type="ARBA" id="ARBA00006576"/>
    </source>
</evidence>
<dbReference type="GO" id="GO:0047974">
    <property type="term" value="F:guanosine deaminase activity"/>
    <property type="evidence" value="ECO:0007669"/>
    <property type="project" value="TreeGrafter"/>
</dbReference>
<dbReference type="EMBL" id="JACIDJ010000002">
    <property type="protein sequence ID" value="MBB3898445.1"/>
    <property type="molecule type" value="Genomic_DNA"/>
</dbReference>
<name>A0A840AED6_9PROT</name>